<dbReference type="EMBL" id="WCSY01000010">
    <property type="protein sequence ID" value="KAB4312573.1"/>
    <property type="molecule type" value="Genomic_DNA"/>
</dbReference>
<dbReference type="PROSITE" id="PS51199">
    <property type="entry name" value="SF4_HELICASE"/>
    <property type="match status" value="1"/>
</dbReference>
<keyword evidence="9" id="KW-0413">Isomerase</keyword>
<keyword evidence="4 13" id="KW-0547">Nucleotide-binding</keyword>
<dbReference type="InterPro" id="IPR016136">
    <property type="entry name" value="DNA_helicase_N/primase_C"/>
</dbReference>
<dbReference type="Proteomes" id="UP000440614">
    <property type="component" value="Unassembled WGS sequence"/>
</dbReference>
<dbReference type="AlphaFoldDB" id="A0A139K9N0"/>
<evidence type="ECO:0000313" key="15">
    <source>
        <dbReference type="EMBL" id="KAB4312573.1"/>
    </source>
</evidence>
<comment type="similarity">
    <text evidence="1 13">Belongs to the helicase family. DnaB subfamily.</text>
</comment>
<dbReference type="GO" id="GO:0003677">
    <property type="term" value="F:DNA binding"/>
    <property type="evidence" value="ECO:0007669"/>
    <property type="project" value="UniProtKB-UniRule"/>
</dbReference>
<dbReference type="PANTHER" id="PTHR30153">
    <property type="entry name" value="REPLICATIVE DNA HELICASE DNAB"/>
    <property type="match status" value="1"/>
</dbReference>
<proteinExistence type="inferred from homology"/>
<evidence type="ECO:0000259" key="14">
    <source>
        <dbReference type="PROSITE" id="PS51199"/>
    </source>
</evidence>
<feature type="domain" description="SF4 helicase" evidence="14">
    <location>
        <begin position="181"/>
        <end position="453"/>
    </location>
</feature>
<dbReference type="GO" id="GO:0005829">
    <property type="term" value="C:cytosol"/>
    <property type="evidence" value="ECO:0007669"/>
    <property type="project" value="TreeGrafter"/>
</dbReference>
<evidence type="ECO:0000256" key="3">
    <source>
        <dbReference type="ARBA" id="ARBA00022705"/>
    </source>
</evidence>
<evidence type="ECO:0000256" key="11">
    <source>
        <dbReference type="ARBA" id="ARBA00048954"/>
    </source>
</evidence>
<reference evidence="15 16" key="1">
    <citation type="journal article" date="2019" name="Nat. Med.">
        <title>A library of human gut bacterial isolates paired with longitudinal multiomics data enables mechanistic microbiome research.</title>
        <authorList>
            <person name="Poyet M."/>
            <person name="Groussin M."/>
            <person name="Gibbons S.M."/>
            <person name="Avila-Pacheco J."/>
            <person name="Jiang X."/>
            <person name="Kearney S.M."/>
            <person name="Perrotta A.R."/>
            <person name="Berdy B."/>
            <person name="Zhao S."/>
            <person name="Lieberman T.D."/>
            <person name="Swanson P.K."/>
            <person name="Smith M."/>
            <person name="Roesemann S."/>
            <person name="Alexander J.E."/>
            <person name="Rich S.A."/>
            <person name="Livny J."/>
            <person name="Vlamakis H."/>
            <person name="Clish C."/>
            <person name="Bullock K."/>
            <person name="Deik A."/>
            <person name="Scott J."/>
            <person name="Pierce K.A."/>
            <person name="Xavier R.J."/>
            <person name="Alm E.J."/>
        </authorList>
    </citation>
    <scope>NUCLEOTIDE SEQUENCE [LARGE SCALE GENOMIC DNA]</scope>
    <source>
        <strain evidence="15 16">BIOML-A188</strain>
    </source>
</reference>
<keyword evidence="6 13" id="KW-0347">Helicase</keyword>
<accession>A0A139K9N0</accession>
<dbReference type="SUPFAM" id="SSF52540">
    <property type="entry name" value="P-loop containing nucleoside triphosphate hydrolases"/>
    <property type="match status" value="1"/>
</dbReference>
<dbReference type="PANTHER" id="PTHR30153:SF2">
    <property type="entry name" value="REPLICATIVE DNA HELICASE"/>
    <property type="match status" value="1"/>
</dbReference>
<dbReference type="InterPro" id="IPR027417">
    <property type="entry name" value="P-loop_NTPase"/>
</dbReference>
<comment type="function">
    <text evidence="10 13">The main replicative DNA helicase, it participates in initiation and elongation during chromosome replication. Travels ahead of the DNA replisome, separating dsDNA into templates for DNA synthesis. A processive ATP-dependent 5'-3' DNA helicase it has DNA-dependent ATPase activity.</text>
</comment>
<keyword evidence="8 13" id="KW-0238">DNA-binding</keyword>
<evidence type="ECO:0000313" key="16">
    <source>
        <dbReference type="Proteomes" id="UP000440614"/>
    </source>
</evidence>
<organism evidence="15 16">
    <name type="scientific">Bacteroides thetaiotaomicron</name>
    <dbReference type="NCBI Taxonomy" id="818"/>
    <lineage>
        <taxon>Bacteria</taxon>
        <taxon>Pseudomonadati</taxon>
        <taxon>Bacteroidota</taxon>
        <taxon>Bacteroidia</taxon>
        <taxon>Bacteroidales</taxon>
        <taxon>Bacteroidaceae</taxon>
        <taxon>Bacteroides</taxon>
    </lineage>
</organism>
<dbReference type="GO" id="GO:0016787">
    <property type="term" value="F:hydrolase activity"/>
    <property type="evidence" value="ECO:0007669"/>
    <property type="project" value="UniProtKB-KW"/>
</dbReference>
<dbReference type="Pfam" id="PF00772">
    <property type="entry name" value="DnaB"/>
    <property type="match status" value="1"/>
</dbReference>
<comment type="caution">
    <text evidence="15">The sequence shown here is derived from an EMBL/GenBank/DDBJ whole genome shotgun (WGS) entry which is preliminary data.</text>
</comment>
<dbReference type="Pfam" id="PF03796">
    <property type="entry name" value="DnaB_C"/>
    <property type="match status" value="1"/>
</dbReference>
<dbReference type="NCBIfam" id="TIGR00665">
    <property type="entry name" value="DnaB"/>
    <property type="match status" value="1"/>
</dbReference>
<dbReference type="GO" id="GO:0005524">
    <property type="term" value="F:ATP binding"/>
    <property type="evidence" value="ECO:0007669"/>
    <property type="project" value="UniProtKB-UniRule"/>
</dbReference>
<evidence type="ECO:0000256" key="8">
    <source>
        <dbReference type="ARBA" id="ARBA00023125"/>
    </source>
</evidence>
<sequence>MNMNTDNRVSPQAPEIEEAILGACLIEQEAMPLVADTLRPEMFYSMRHQVIYAALLAMYQAGMKIDILTVKEELAHRGKLEEAGGAFGITRLSSIVATSAHIEYHMQIVHEKYLRREMILGLNKLLACSLDETMDIADTLIDAHNLLDRLEGEFGHNDHMRDMDALMTDTMEEAEQRIAKSVNGITGIPTGLTDLNRMTSGLQNGELIAIAARPSVGKTAFALHLARQAAMQKHAVAVYSLEMQGERLADRWLLSASDINPYRWRTGIPNPHEVAEAHTTAAELARLPIHVDDSTSISMDHVRSSARLLKSKSACDLIIIDYLQLCDMNTGQKNRNREQEVAQATRKAKLLAKELNVPVVLLCQLNRESEGRPGGRPELFHLRESGAIEQDADVVMLLYRPALARLTTDRESGYPTEGLGVVIVAKQRNGETGNAYFSHNPSLTKITDYTPPLEVLLKQAK</sequence>
<protein>
    <recommendedName>
        <fullName evidence="12 13">Replicative DNA helicase</fullName>
        <ecNumber evidence="12 13">5.6.2.3</ecNumber>
    </recommendedName>
</protein>
<gene>
    <name evidence="15" type="primary">dnaB</name>
    <name evidence="15" type="ORF">GAO51_11950</name>
</gene>
<dbReference type="Gene3D" id="3.40.50.300">
    <property type="entry name" value="P-loop containing nucleotide triphosphate hydrolases"/>
    <property type="match status" value="1"/>
</dbReference>
<keyword evidence="5 13" id="KW-0378">Hydrolase</keyword>
<evidence type="ECO:0000256" key="4">
    <source>
        <dbReference type="ARBA" id="ARBA00022741"/>
    </source>
</evidence>
<evidence type="ECO:0000256" key="1">
    <source>
        <dbReference type="ARBA" id="ARBA00008428"/>
    </source>
</evidence>
<evidence type="ECO:0000256" key="9">
    <source>
        <dbReference type="ARBA" id="ARBA00023235"/>
    </source>
</evidence>
<dbReference type="InterPro" id="IPR007694">
    <property type="entry name" value="DNA_helicase_DnaB-like_C"/>
</dbReference>
<evidence type="ECO:0000256" key="10">
    <source>
        <dbReference type="ARBA" id="ARBA00044932"/>
    </source>
</evidence>
<dbReference type="CDD" id="cd00984">
    <property type="entry name" value="DnaB_C"/>
    <property type="match status" value="1"/>
</dbReference>
<comment type="catalytic activity">
    <reaction evidence="11 13">
        <text>ATP + H2O = ADP + phosphate + H(+)</text>
        <dbReference type="Rhea" id="RHEA:13065"/>
        <dbReference type="ChEBI" id="CHEBI:15377"/>
        <dbReference type="ChEBI" id="CHEBI:15378"/>
        <dbReference type="ChEBI" id="CHEBI:30616"/>
        <dbReference type="ChEBI" id="CHEBI:43474"/>
        <dbReference type="ChEBI" id="CHEBI:456216"/>
        <dbReference type="EC" id="5.6.2.3"/>
    </reaction>
</comment>
<evidence type="ECO:0000256" key="12">
    <source>
        <dbReference type="NCBIfam" id="TIGR00665"/>
    </source>
</evidence>
<dbReference type="InterPro" id="IPR036185">
    <property type="entry name" value="DNA_heli_DnaB-like_N_sf"/>
</dbReference>
<evidence type="ECO:0000256" key="6">
    <source>
        <dbReference type="ARBA" id="ARBA00022806"/>
    </source>
</evidence>
<evidence type="ECO:0000256" key="13">
    <source>
        <dbReference type="RuleBase" id="RU362085"/>
    </source>
</evidence>
<dbReference type="OMA" id="WENLAKC"/>
<dbReference type="GO" id="GO:0043139">
    <property type="term" value="F:5'-3' DNA helicase activity"/>
    <property type="evidence" value="ECO:0007669"/>
    <property type="project" value="UniProtKB-EC"/>
</dbReference>
<evidence type="ECO:0000256" key="7">
    <source>
        <dbReference type="ARBA" id="ARBA00022840"/>
    </source>
</evidence>
<evidence type="ECO:0000256" key="5">
    <source>
        <dbReference type="ARBA" id="ARBA00022801"/>
    </source>
</evidence>
<dbReference type="GO" id="GO:0006269">
    <property type="term" value="P:DNA replication, synthesis of primer"/>
    <property type="evidence" value="ECO:0007669"/>
    <property type="project" value="UniProtKB-UniRule"/>
</dbReference>
<dbReference type="InterPro" id="IPR007693">
    <property type="entry name" value="DNA_helicase_DnaB-like_N"/>
</dbReference>
<dbReference type="InterPro" id="IPR007692">
    <property type="entry name" value="DNA_helicase_DnaB"/>
</dbReference>
<dbReference type="EC" id="5.6.2.3" evidence="12 13"/>
<dbReference type="FunFam" id="1.10.860.10:FF:000001">
    <property type="entry name" value="Replicative DNA helicase"/>
    <property type="match status" value="1"/>
</dbReference>
<dbReference type="SUPFAM" id="SSF48024">
    <property type="entry name" value="N-terminal domain of DnaB helicase"/>
    <property type="match status" value="1"/>
</dbReference>
<dbReference type="GO" id="GO:1990077">
    <property type="term" value="C:primosome complex"/>
    <property type="evidence" value="ECO:0007669"/>
    <property type="project" value="UniProtKB-UniRule"/>
</dbReference>
<keyword evidence="3 13" id="KW-0235">DNA replication</keyword>
<dbReference type="Gene3D" id="1.10.860.10">
    <property type="entry name" value="DNAb Helicase, Chain A"/>
    <property type="match status" value="1"/>
</dbReference>
<keyword evidence="2 13" id="KW-0639">Primosome</keyword>
<evidence type="ECO:0000256" key="2">
    <source>
        <dbReference type="ARBA" id="ARBA00022515"/>
    </source>
</evidence>
<keyword evidence="7 13" id="KW-0067">ATP-binding</keyword>
<name>A0A139K9N0_BACT4</name>